<reference evidence="6 7" key="1">
    <citation type="submission" date="2020-06" db="EMBL/GenBank/DDBJ databases">
        <title>Photobacterium damselae subsp. damselae comparative genomics.</title>
        <authorList>
            <person name="Osorio C.R."/>
        </authorList>
    </citation>
    <scope>NUCLEOTIDE SEQUENCE [LARGE SCALE GENOMIC DNA]</scope>
    <source>
        <strain evidence="6 7">TW250/03</strain>
    </source>
</reference>
<sequence length="42" mass="4777">MQVSDFDFDLPDELIARYPQPERTSSRLLQLDGNSGDIAHKT</sequence>
<keyword evidence="1" id="KW-0963">Cytoplasm</keyword>
<proteinExistence type="predicted"/>
<dbReference type="Proteomes" id="UP000533429">
    <property type="component" value="Unassembled WGS sequence"/>
</dbReference>
<evidence type="ECO:0000256" key="1">
    <source>
        <dbReference type="ARBA" id="ARBA00022490"/>
    </source>
</evidence>
<keyword evidence="6" id="KW-0413">Isomerase</keyword>
<dbReference type="SUPFAM" id="SSF111337">
    <property type="entry name" value="QueA-like"/>
    <property type="match status" value="1"/>
</dbReference>
<evidence type="ECO:0000313" key="6">
    <source>
        <dbReference type="EMBL" id="NVO99615.1"/>
    </source>
</evidence>
<dbReference type="GO" id="GO:0008616">
    <property type="term" value="P:tRNA queuosine(34) biosynthetic process"/>
    <property type="evidence" value="ECO:0007669"/>
    <property type="project" value="UniProtKB-KW"/>
</dbReference>
<evidence type="ECO:0000256" key="4">
    <source>
        <dbReference type="ARBA" id="ARBA00022785"/>
    </source>
</evidence>
<dbReference type="InterPro" id="IPR003699">
    <property type="entry name" value="QueA"/>
</dbReference>
<evidence type="ECO:0000256" key="5">
    <source>
        <dbReference type="SAM" id="MobiDB-lite"/>
    </source>
</evidence>
<dbReference type="InterPro" id="IPR042118">
    <property type="entry name" value="QueA_dom1"/>
</dbReference>
<keyword evidence="2 6" id="KW-0808">Transferase</keyword>
<dbReference type="Gene3D" id="3.40.1780.10">
    <property type="entry name" value="QueA-like"/>
    <property type="match status" value="1"/>
</dbReference>
<dbReference type="GO" id="GO:0016853">
    <property type="term" value="F:isomerase activity"/>
    <property type="evidence" value="ECO:0007669"/>
    <property type="project" value="UniProtKB-KW"/>
</dbReference>
<dbReference type="GO" id="GO:0016740">
    <property type="term" value="F:transferase activity"/>
    <property type="evidence" value="ECO:0007669"/>
    <property type="project" value="UniProtKB-KW"/>
</dbReference>
<dbReference type="AlphaFoldDB" id="A0A850QLU4"/>
<accession>A0A850QLU4</accession>
<dbReference type="InterPro" id="IPR036100">
    <property type="entry name" value="QueA_sf"/>
</dbReference>
<dbReference type="Pfam" id="PF02547">
    <property type="entry name" value="Queuosine_synth"/>
    <property type="match status" value="1"/>
</dbReference>
<gene>
    <name evidence="6" type="ORF">HWA77_05260</name>
</gene>
<protein>
    <submittedName>
        <fullName evidence="6">S-adenosylmethionine:tRNA ribosyltransferase-isomerase</fullName>
    </submittedName>
</protein>
<comment type="caution">
    <text evidence="6">The sequence shown here is derived from an EMBL/GenBank/DDBJ whole genome shotgun (WGS) entry which is preliminary data.</text>
</comment>
<feature type="region of interest" description="Disordered" evidence="5">
    <location>
        <begin position="19"/>
        <end position="42"/>
    </location>
</feature>
<evidence type="ECO:0000256" key="2">
    <source>
        <dbReference type="ARBA" id="ARBA00022679"/>
    </source>
</evidence>
<evidence type="ECO:0000256" key="3">
    <source>
        <dbReference type="ARBA" id="ARBA00022691"/>
    </source>
</evidence>
<name>A0A850QLU4_PHODD</name>
<feature type="non-terminal residue" evidence="6">
    <location>
        <position position="42"/>
    </location>
</feature>
<evidence type="ECO:0000313" key="7">
    <source>
        <dbReference type="Proteomes" id="UP000533429"/>
    </source>
</evidence>
<keyword evidence="3" id="KW-0949">S-adenosyl-L-methionine</keyword>
<dbReference type="EMBL" id="JABXOR010000328">
    <property type="protein sequence ID" value="NVO99615.1"/>
    <property type="molecule type" value="Genomic_DNA"/>
</dbReference>
<keyword evidence="4" id="KW-0671">Queuosine biosynthesis</keyword>
<organism evidence="6 7">
    <name type="scientific">Photobacterium damselae subsp. damselae</name>
    <name type="common">Listonella damsela</name>
    <dbReference type="NCBI Taxonomy" id="85581"/>
    <lineage>
        <taxon>Bacteria</taxon>
        <taxon>Pseudomonadati</taxon>
        <taxon>Pseudomonadota</taxon>
        <taxon>Gammaproteobacteria</taxon>
        <taxon>Vibrionales</taxon>
        <taxon>Vibrionaceae</taxon>
        <taxon>Photobacterium</taxon>
    </lineage>
</organism>